<organism evidence="1 2">
    <name type="scientific">Methylobacterium oryzae</name>
    <dbReference type="NCBI Taxonomy" id="334852"/>
    <lineage>
        <taxon>Bacteria</taxon>
        <taxon>Pseudomonadati</taxon>
        <taxon>Pseudomonadota</taxon>
        <taxon>Alphaproteobacteria</taxon>
        <taxon>Hyphomicrobiales</taxon>
        <taxon>Methylobacteriaceae</taxon>
        <taxon>Methylobacterium</taxon>
    </lineage>
</organism>
<protein>
    <submittedName>
        <fullName evidence="1">Uncharacterized protein</fullName>
    </submittedName>
</protein>
<evidence type="ECO:0000313" key="1">
    <source>
        <dbReference type="EMBL" id="MEE7492487.1"/>
    </source>
</evidence>
<gene>
    <name evidence="1" type="ORF">MOTC310_19240</name>
</gene>
<reference evidence="1 2" key="1">
    <citation type="journal article" date="2012" name="Genet. Mol. Biol.">
        <title>Analysis of 16S rRNA and mxaF genes revealing insights into Methylobacterium niche-specific plant association.</title>
        <authorList>
            <person name="Dourado M.N."/>
            <person name="Andreote F.D."/>
            <person name="Dini-Andreote F."/>
            <person name="Conti R."/>
            <person name="Araujo J.M."/>
            <person name="Araujo W.L."/>
        </authorList>
    </citation>
    <scope>NUCLEOTIDE SEQUENCE [LARGE SCALE GENOMIC DNA]</scope>
    <source>
        <strain evidence="1 2">TC3-10</strain>
    </source>
</reference>
<proteinExistence type="predicted"/>
<comment type="caution">
    <text evidence="1">The sequence shown here is derived from an EMBL/GenBank/DDBJ whole genome shotgun (WGS) entry which is preliminary data.</text>
</comment>
<name>A0ABU7TS31_9HYPH</name>
<dbReference type="Proteomes" id="UP001355206">
    <property type="component" value="Unassembled WGS sequence"/>
</dbReference>
<dbReference type="PROSITE" id="PS51257">
    <property type="entry name" value="PROKAR_LIPOPROTEIN"/>
    <property type="match status" value="1"/>
</dbReference>
<dbReference type="EMBL" id="MLCA01000010">
    <property type="protein sequence ID" value="MEE7492487.1"/>
    <property type="molecule type" value="Genomic_DNA"/>
</dbReference>
<sequence length="95" mass="10602">MGKHHGIPQFLNGASACLETMPRAFQAIGKLQNRLAQNSRDDRQWHRSHGISVQGALHRLPLPVSHLDNGGEIVIFELQADERTMPGEPFLKLGR</sequence>
<keyword evidence="2" id="KW-1185">Reference proteome</keyword>
<evidence type="ECO:0000313" key="2">
    <source>
        <dbReference type="Proteomes" id="UP001355206"/>
    </source>
</evidence>
<accession>A0ABU7TS31</accession>